<dbReference type="PANTHER" id="PTHR35604:SF2">
    <property type="entry name" value="TRANSPOSASE INSH FOR INSERTION SEQUENCE ELEMENT IS5A-RELATED"/>
    <property type="match status" value="1"/>
</dbReference>
<protein>
    <recommendedName>
        <fullName evidence="1">Transposase IS4-like domain-containing protein</fullName>
    </recommendedName>
</protein>
<dbReference type="AlphaFoldDB" id="H1Q2F7"/>
<sequence>MKKADLPQGTPVYADKGYDSVENRKTLGKMKLKSRIMHKGIRGNKITERQQRVNVVISNIIYRVERTFDSIRRWFLGGVARYVGLANTHAQHTMETIACNLYRASGIIVSNSLK</sequence>
<dbReference type="HOGENOM" id="CLU_049873_8_0_10"/>
<feature type="domain" description="Transposase IS4-like" evidence="1">
    <location>
        <begin position="8"/>
        <end position="101"/>
    </location>
</feature>
<dbReference type="GO" id="GO:0006313">
    <property type="term" value="P:DNA transposition"/>
    <property type="evidence" value="ECO:0007669"/>
    <property type="project" value="InterPro"/>
</dbReference>
<dbReference type="STRING" id="883158.HMPREF9140_01095"/>
<evidence type="ECO:0000313" key="2">
    <source>
        <dbReference type="EMBL" id="EHO70774.1"/>
    </source>
</evidence>
<accession>H1Q2F7</accession>
<evidence type="ECO:0000259" key="1">
    <source>
        <dbReference type="Pfam" id="PF01609"/>
    </source>
</evidence>
<dbReference type="Pfam" id="PF01609">
    <property type="entry name" value="DDE_Tnp_1"/>
    <property type="match status" value="1"/>
</dbReference>
<reference evidence="2 3" key="1">
    <citation type="submission" date="2011-12" db="EMBL/GenBank/DDBJ databases">
        <title>The Genome Sequence of Prevotella micans F0438.</title>
        <authorList>
            <consortium name="The Broad Institute Genome Sequencing Platform"/>
            <person name="Earl A."/>
            <person name="Ward D."/>
            <person name="Feldgarden M."/>
            <person name="Gevers D."/>
            <person name="Izard J."/>
            <person name="Baranova O.V."/>
            <person name="Blanton J.M."/>
            <person name="Wade W.G."/>
            <person name="Dewhirst F.E."/>
            <person name="Young S.K."/>
            <person name="Zeng Q."/>
            <person name="Gargeya S."/>
            <person name="Fitzgerald M."/>
            <person name="Haas B."/>
            <person name="Abouelleil A."/>
            <person name="Alvarado L."/>
            <person name="Arachchi H.M."/>
            <person name="Berlin A."/>
            <person name="Chapman S.B."/>
            <person name="Gearin G."/>
            <person name="Goldberg J."/>
            <person name="Griggs A."/>
            <person name="Gujja S."/>
            <person name="Hansen M."/>
            <person name="Heiman D."/>
            <person name="Howarth C."/>
            <person name="Larimer J."/>
            <person name="Lui A."/>
            <person name="MacDonald P.J.P."/>
            <person name="McCowen C."/>
            <person name="Montmayeur A."/>
            <person name="Murphy C."/>
            <person name="Neiman D."/>
            <person name="Pearson M."/>
            <person name="Priest M."/>
            <person name="Roberts A."/>
            <person name="Saif S."/>
            <person name="Shea T."/>
            <person name="Sisk P."/>
            <person name="Stolte C."/>
            <person name="Sykes S."/>
            <person name="Wortman J."/>
            <person name="Nusbaum C."/>
            <person name="Birren B."/>
        </authorList>
    </citation>
    <scope>NUCLEOTIDE SEQUENCE [LARGE SCALE GENOMIC DNA]</scope>
    <source>
        <strain evidence="2 3">F0438</strain>
    </source>
</reference>
<dbReference type="GO" id="GO:0004803">
    <property type="term" value="F:transposase activity"/>
    <property type="evidence" value="ECO:0007669"/>
    <property type="project" value="InterPro"/>
</dbReference>
<dbReference type="PATRIC" id="fig|883158.3.peg.1108"/>
<dbReference type="InterPro" id="IPR002559">
    <property type="entry name" value="Transposase_11"/>
</dbReference>
<comment type="caution">
    <text evidence="2">The sequence shown here is derived from an EMBL/GenBank/DDBJ whole genome shotgun (WGS) entry which is preliminary data.</text>
</comment>
<gene>
    <name evidence="2" type="ORF">HMPREF9140_01095</name>
</gene>
<organism evidence="2 3">
    <name type="scientific">Prevotella micans F0438</name>
    <dbReference type="NCBI Taxonomy" id="883158"/>
    <lineage>
        <taxon>Bacteria</taxon>
        <taxon>Pseudomonadati</taxon>
        <taxon>Bacteroidota</taxon>
        <taxon>Bacteroidia</taxon>
        <taxon>Bacteroidales</taxon>
        <taxon>Prevotellaceae</taxon>
        <taxon>Prevotella</taxon>
    </lineage>
</organism>
<name>H1Q2F7_9BACT</name>
<evidence type="ECO:0000313" key="3">
    <source>
        <dbReference type="Proteomes" id="UP000016023"/>
    </source>
</evidence>
<dbReference type="EMBL" id="AGWK01000031">
    <property type="protein sequence ID" value="EHO70774.1"/>
    <property type="molecule type" value="Genomic_DNA"/>
</dbReference>
<dbReference type="GO" id="GO:0003677">
    <property type="term" value="F:DNA binding"/>
    <property type="evidence" value="ECO:0007669"/>
    <property type="project" value="InterPro"/>
</dbReference>
<dbReference type="eggNOG" id="COG3039">
    <property type="taxonomic scope" value="Bacteria"/>
</dbReference>
<dbReference type="Proteomes" id="UP000016023">
    <property type="component" value="Unassembled WGS sequence"/>
</dbReference>
<proteinExistence type="predicted"/>
<dbReference type="PANTHER" id="PTHR35604">
    <property type="entry name" value="TRANSPOSASE INSH FOR INSERTION SEQUENCE ELEMENT IS5A-RELATED"/>
    <property type="match status" value="1"/>
</dbReference>
<keyword evidence="3" id="KW-1185">Reference proteome</keyword>